<sequence>MTQGMTARMRELLRKPRRALLTAGTVTAVVTMAVLPFALRAAASAAPELTAANSITTRNQDASVSASCDRGYTAVGVSAELSGFESVRITKMWPEGRTATARGTASAPVTSSWTLRVQAVCVKDSAQIVAQTSVARTGSTVAAAVCSPGRQLIGFGWAAGGDGRLNAIEVLRGGSPGGWPTGTGGYPPGTGGWPTSTGGYPTSTGGYPTGGYPTGTGSYPTGDYPTATGSYPTGTGSYPTGGYPTGTGSYPTGGYPTGTGSYPTGGYPTGGYPTGGYPTGTGGYPTGGYPTGGYPTGTGGYPTGGYPTGGYPTGGYPTGTGGYPTGGYPTGGGGTGPINGIVAFTPLPQDVAVIALCTRSDFGTTAINRSADQDPDGTVRVSTRCDEDSEVSSLGTVIISNQGRLRALTVTGKGHSAQLVISHPDPRVTGPGTLTALCAY</sequence>
<protein>
    <submittedName>
        <fullName evidence="1">Uncharacterized protein</fullName>
    </submittedName>
</protein>
<evidence type="ECO:0000313" key="1">
    <source>
        <dbReference type="EMBL" id="GIJ60729.1"/>
    </source>
</evidence>
<organism evidence="1 2">
    <name type="scientific">Virgisporangium aurantiacum</name>
    <dbReference type="NCBI Taxonomy" id="175570"/>
    <lineage>
        <taxon>Bacteria</taxon>
        <taxon>Bacillati</taxon>
        <taxon>Actinomycetota</taxon>
        <taxon>Actinomycetes</taxon>
        <taxon>Micromonosporales</taxon>
        <taxon>Micromonosporaceae</taxon>
        <taxon>Virgisporangium</taxon>
    </lineage>
</organism>
<accession>A0A8J4E458</accession>
<dbReference type="EMBL" id="BOPG01000058">
    <property type="protein sequence ID" value="GIJ60729.1"/>
    <property type="molecule type" value="Genomic_DNA"/>
</dbReference>
<dbReference type="RefSeq" id="WP_204005328.1">
    <property type="nucleotide sequence ID" value="NZ_BOPG01000058.1"/>
</dbReference>
<comment type="caution">
    <text evidence="1">The sequence shown here is derived from an EMBL/GenBank/DDBJ whole genome shotgun (WGS) entry which is preliminary data.</text>
</comment>
<dbReference type="AlphaFoldDB" id="A0A8J4E458"/>
<dbReference type="Proteomes" id="UP000612585">
    <property type="component" value="Unassembled WGS sequence"/>
</dbReference>
<gene>
    <name evidence="1" type="ORF">Vau01_082450</name>
</gene>
<proteinExistence type="predicted"/>
<evidence type="ECO:0000313" key="2">
    <source>
        <dbReference type="Proteomes" id="UP000612585"/>
    </source>
</evidence>
<name>A0A8J4E458_9ACTN</name>
<keyword evidence="2" id="KW-1185">Reference proteome</keyword>
<reference evidence="1" key="1">
    <citation type="submission" date="2021-01" db="EMBL/GenBank/DDBJ databases">
        <title>Whole genome shotgun sequence of Virgisporangium aurantiacum NBRC 16421.</title>
        <authorList>
            <person name="Komaki H."/>
            <person name="Tamura T."/>
        </authorList>
    </citation>
    <scope>NUCLEOTIDE SEQUENCE</scope>
    <source>
        <strain evidence="1">NBRC 16421</strain>
    </source>
</reference>